<protein>
    <recommendedName>
        <fullName evidence="4">Core-binding (CB) domain-containing protein</fullName>
    </recommendedName>
</protein>
<sequence>MRSAQETIDDYLNELAGRGYAAGTRRLRENYLTEYLHHALTTDGTPLDLTAEELTQPQRATAWYTAAEAGLTRQRNTLHGPQADAAQATQRSRAITYNLFAAWLDQPHRLELPPVTTAEHLDPEDARTLIHNLSVRRPNGANAATTIRTAALAALVATTGRTISDLHQLNTDDLQLNRPQPRLLLEDGPHPLDPQTVRIIRRWLRQRAGITNPLTGTDPGYLWIPTKEGRPRPGHPTPPPGARRAAIRTLHHAHRNLVYNHLGRPLRPGALRPT</sequence>
<dbReference type="PROSITE" id="PS51900">
    <property type="entry name" value="CB"/>
    <property type="match status" value="1"/>
</dbReference>
<dbReference type="EMBL" id="CP056041">
    <property type="protein sequence ID" value="QKZ20294.1"/>
    <property type="molecule type" value="Genomic_DNA"/>
</dbReference>
<dbReference type="Gene3D" id="1.10.443.10">
    <property type="entry name" value="Intergrase catalytic core"/>
    <property type="match status" value="1"/>
</dbReference>
<evidence type="ECO:0000256" key="3">
    <source>
        <dbReference type="SAM" id="MobiDB-lite"/>
    </source>
</evidence>
<name>A0A7H8TA65_STRCX</name>
<dbReference type="RefSeq" id="WP_176576354.1">
    <property type="nucleotide sequence ID" value="NZ_CBDRGH010000036.1"/>
</dbReference>
<dbReference type="AlphaFoldDB" id="A0A7H8TA65"/>
<evidence type="ECO:0000259" key="4">
    <source>
        <dbReference type="PROSITE" id="PS51900"/>
    </source>
</evidence>
<dbReference type="GO" id="GO:0006310">
    <property type="term" value="P:DNA recombination"/>
    <property type="evidence" value="ECO:0007669"/>
    <property type="project" value="UniProtKB-KW"/>
</dbReference>
<evidence type="ECO:0000313" key="6">
    <source>
        <dbReference type="Proteomes" id="UP000509418"/>
    </source>
</evidence>
<proteinExistence type="predicted"/>
<organism evidence="5 6">
    <name type="scientific">Streptomyces chartreusis</name>
    <dbReference type="NCBI Taxonomy" id="1969"/>
    <lineage>
        <taxon>Bacteria</taxon>
        <taxon>Bacillati</taxon>
        <taxon>Actinomycetota</taxon>
        <taxon>Actinomycetes</taxon>
        <taxon>Kitasatosporales</taxon>
        <taxon>Streptomycetaceae</taxon>
        <taxon>Streptomyces</taxon>
    </lineage>
</organism>
<keyword evidence="6" id="KW-1185">Reference proteome</keyword>
<dbReference type="SUPFAM" id="SSF56349">
    <property type="entry name" value="DNA breaking-rejoining enzymes"/>
    <property type="match status" value="1"/>
</dbReference>
<dbReference type="InterPro" id="IPR013762">
    <property type="entry name" value="Integrase-like_cat_sf"/>
</dbReference>
<dbReference type="GO" id="GO:0015074">
    <property type="term" value="P:DNA integration"/>
    <property type="evidence" value="ECO:0007669"/>
    <property type="project" value="InterPro"/>
</dbReference>
<keyword evidence="1" id="KW-0233">DNA recombination</keyword>
<evidence type="ECO:0000313" key="5">
    <source>
        <dbReference type="EMBL" id="QKZ20294.1"/>
    </source>
</evidence>
<feature type="region of interest" description="Disordered" evidence="3">
    <location>
        <begin position="218"/>
        <end position="243"/>
    </location>
</feature>
<reference evidence="5 6" key="1">
    <citation type="submission" date="2020-06" db="EMBL/GenBank/DDBJ databases">
        <title>Genome mining for natural products.</title>
        <authorList>
            <person name="Zhang B."/>
            <person name="Shi J."/>
            <person name="Ge H."/>
        </authorList>
    </citation>
    <scope>NUCLEOTIDE SEQUENCE [LARGE SCALE GENOMIC DNA]</scope>
    <source>
        <strain evidence="5 6">NA02069</strain>
    </source>
</reference>
<keyword evidence="2" id="KW-0238">DNA-binding</keyword>
<dbReference type="InterPro" id="IPR011010">
    <property type="entry name" value="DNA_brk_join_enz"/>
</dbReference>
<evidence type="ECO:0000256" key="1">
    <source>
        <dbReference type="ARBA" id="ARBA00023172"/>
    </source>
</evidence>
<evidence type="ECO:0000256" key="2">
    <source>
        <dbReference type="PROSITE-ProRule" id="PRU01248"/>
    </source>
</evidence>
<dbReference type="InterPro" id="IPR044068">
    <property type="entry name" value="CB"/>
</dbReference>
<gene>
    <name evidence="5" type="ORF">HUT05_24850</name>
</gene>
<accession>A0A7H8TA65</accession>
<dbReference type="GO" id="GO:0003677">
    <property type="term" value="F:DNA binding"/>
    <property type="evidence" value="ECO:0007669"/>
    <property type="project" value="UniProtKB-UniRule"/>
</dbReference>
<feature type="domain" description="Core-binding (CB)" evidence="4">
    <location>
        <begin position="2"/>
        <end position="105"/>
    </location>
</feature>
<dbReference type="Proteomes" id="UP000509418">
    <property type="component" value="Chromosome"/>
</dbReference>